<dbReference type="STRING" id="1354746.A0A0B2ULH0"/>
<dbReference type="OrthoDB" id="2365484at2759"/>
<dbReference type="GO" id="GO:0003735">
    <property type="term" value="F:structural constituent of ribosome"/>
    <property type="evidence" value="ECO:0007669"/>
    <property type="project" value="InterPro"/>
</dbReference>
<dbReference type="RefSeq" id="XP_014563924.1">
    <property type="nucleotide sequence ID" value="XM_014708438.1"/>
</dbReference>
<keyword evidence="2" id="KW-0687">Ribonucleoprotein</keyword>
<comment type="caution">
    <text evidence="2">The sequence shown here is derived from an EMBL/GenBank/DDBJ whole genome shotgun (WGS) entry which is preliminary data.</text>
</comment>
<sequence>MIFVPNMIVVVTKGKNAGKKAVIIKHLEGKYVLTACVVRIPKESEDHEPKWMKRKNAKLYVILKKYSIKHLIATRYKADIGLSVADFNGIDESEETKKALTERTKDIMISALKENKAKFLFTTLSF</sequence>
<evidence type="ECO:0000313" key="3">
    <source>
        <dbReference type="Proteomes" id="UP000031056"/>
    </source>
</evidence>
<keyword evidence="2" id="KW-0689">Ribosomal protein</keyword>
<keyword evidence="3" id="KW-1185">Reference proteome</keyword>
<dbReference type="Proteomes" id="UP000031056">
    <property type="component" value="Unassembled WGS sequence"/>
</dbReference>
<reference evidence="2 3" key="1">
    <citation type="journal article" date="2014" name="MBio">
        <title>The Ordospora colligata genome; evolution of extreme reduction in microsporidia and host-to-parasite horizontal gene transfer.</title>
        <authorList>
            <person name="Pombert J.-F."/>
            <person name="Haag K.L."/>
            <person name="Beidas S."/>
            <person name="Ebert D."/>
            <person name="Keeling P.J."/>
        </authorList>
    </citation>
    <scope>NUCLEOTIDE SEQUENCE [LARGE SCALE GENOMIC DNA]</scope>
    <source>
        <strain evidence="2 3">OC4</strain>
    </source>
</reference>
<dbReference type="GO" id="GO:0005840">
    <property type="term" value="C:ribosome"/>
    <property type="evidence" value="ECO:0007669"/>
    <property type="project" value="UniProtKB-KW"/>
</dbReference>
<name>A0A0B2ULH0_9MICR</name>
<dbReference type="AlphaFoldDB" id="A0A0B2ULH0"/>
<dbReference type="GO" id="GO:0006412">
    <property type="term" value="P:translation"/>
    <property type="evidence" value="ECO:0007669"/>
    <property type="project" value="InterPro"/>
</dbReference>
<dbReference type="Gene3D" id="2.30.30.770">
    <property type="match status" value="1"/>
</dbReference>
<dbReference type="GeneID" id="26261516"/>
<protein>
    <submittedName>
        <fullName evidence="2">Ribosomal protein L27</fullName>
    </submittedName>
</protein>
<dbReference type="InterPro" id="IPR008991">
    <property type="entry name" value="Translation_prot_SH3-like_sf"/>
</dbReference>
<evidence type="ECO:0000313" key="2">
    <source>
        <dbReference type="EMBL" id="KHN69882.1"/>
    </source>
</evidence>
<dbReference type="InterPro" id="IPR001141">
    <property type="entry name" value="Ribosomal_eL27"/>
</dbReference>
<dbReference type="VEuPathDB" id="MicrosporidiaDB:M896_040770"/>
<dbReference type="SUPFAM" id="SSF50104">
    <property type="entry name" value="Translation proteins SH3-like domain"/>
    <property type="match status" value="1"/>
</dbReference>
<dbReference type="HOGENOM" id="CLU_067359_2_1_1"/>
<dbReference type="Pfam" id="PF01777">
    <property type="entry name" value="Ribosomal_L27e"/>
    <property type="match status" value="1"/>
</dbReference>
<dbReference type="EMBL" id="JOKQ01000004">
    <property type="protein sequence ID" value="KHN69882.1"/>
    <property type="molecule type" value="Genomic_DNA"/>
</dbReference>
<comment type="similarity">
    <text evidence="1">Belongs to the eukaryotic ribosomal protein eL27 family.</text>
</comment>
<evidence type="ECO:0000256" key="1">
    <source>
        <dbReference type="ARBA" id="ARBA00009124"/>
    </source>
</evidence>
<organism evidence="2 3">
    <name type="scientific">Ordospora colligata OC4</name>
    <dbReference type="NCBI Taxonomy" id="1354746"/>
    <lineage>
        <taxon>Eukaryota</taxon>
        <taxon>Fungi</taxon>
        <taxon>Fungi incertae sedis</taxon>
        <taxon>Microsporidia</taxon>
        <taxon>Ordosporidae</taxon>
        <taxon>Ordospora</taxon>
    </lineage>
</organism>
<dbReference type="FunCoup" id="A0A0B2ULH0">
    <property type="interactions" value="174"/>
</dbReference>
<accession>A0A0B2ULH0</accession>
<gene>
    <name evidence="2" type="ORF">M896_040770</name>
</gene>
<proteinExistence type="inferred from homology"/>
<dbReference type="InParanoid" id="A0A0B2ULH0"/>
<dbReference type="InterPro" id="IPR038655">
    <property type="entry name" value="Ribosomal_eL27_sf"/>
</dbReference>